<dbReference type="RefSeq" id="WP_184656461.1">
    <property type="nucleotide sequence ID" value="NZ_JACHFQ010000001.1"/>
</dbReference>
<comment type="caution">
    <text evidence="2">The sequence shown here is derived from an EMBL/GenBank/DDBJ whole genome shotgun (WGS) entry which is preliminary data.</text>
</comment>
<dbReference type="EMBL" id="JACHFQ010000001">
    <property type="protein sequence ID" value="MBB5224807.1"/>
    <property type="molecule type" value="Genomic_DNA"/>
</dbReference>
<feature type="domain" description="Glycosyltransferase 2-like" evidence="1">
    <location>
        <begin position="10"/>
        <end position="198"/>
    </location>
</feature>
<evidence type="ECO:0000259" key="1">
    <source>
        <dbReference type="Pfam" id="PF00535"/>
    </source>
</evidence>
<keyword evidence="2" id="KW-0808">Transferase</keyword>
<dbReference type="PANTHER" id="PTHR22916">
    <property type="entry name" value="GLYCOSYLTRANSFERASE"/>
    <property type="match status" value="1"/>
</dbReference>
<dbReference type="InterPro" id="IPR001173">
    <property type="entry name" value="Glyco_trans_2-like"/>
</dbReference>
<dbReference type="AlphaFoldDB" id="A0A7W8LKT8"/>
<keyword evidence="3" id="KW-1185">Reference proteome</keyword>
<organism evidence="2 3">
    <name type="scientific">Treponema ruminis</name>
    <dbReference type="NCBI Taxonomy" id="744515"/>
    <lineage>
        <taxon>Bacteria</taxon>
        <taxon>Pseudomonadati</taxon>
        <taxon>Spirochaetota</taxon>
        <taxon>Spirochaetia</taxon>
        <taxon>Spirochaetales</taxon>
        <taxon>Treponemataceae</taxon>
        <taxon>Treponema</taxon>
    </lineage>
</organism>
<dbReference type="PANTHER" id="PTHR22916:SF3">
    <property type="entry name" value="UDP-GLCNAC:BETAGAL BETA-1,3-N-ACETYLGLUCOSAMINYLTRANSFERASE-LIKE PROTEIN 1"/>
    <property type="match status" value="1"/>
</dbReference>
<reference evidence="2 3" key="1">
    <citation type="submission" date="2020-08" db="EMBL/GenBank/DDBJ databases">
        <title>Genomic Encyclopedia of Type Strains, Phase IV (KMG-IV): sequencing the most valuable type-strain genomes for metagenomic binning, comparative biology and taxonomic classification.</title>
        <authorList>
            <person name="Goeker M."/>
        </authorList>
    </citation>
    <scope>NUCLEOTIDE SEQUENCE [LARGE SCALE GENOMIC DNA]</scope>
    <source>
        <strain evidence="2 3">DSM 103462</strain>
    </source>
</reference>
<dbReference type="Proteomes" id="UP000518887">
    <property type="component" value="Unassembled WGS sequence"/>
</dbReference>
<protein>
    <submittedName>
        <fullName evidence="2">Glycosyltransferase involved in cell wall biosynthesis</fullName>
    </submittedName>
</protein>
<dbReference type="InterPro" id="IPR029044">
    <property type="entry name" value="Nucleotide-diphossugar_trans"/>
</dbReference>
<dbReference type="SUPFAM" id="SSF53448">
    <property type="entry name" value="Nucleotide-diphospho-sugar transferases"/>
    <property type="match status" value="1"/>
</dbReference>
<accession>A0A7W8LKT8</accession>
<dbReference type="CDD" id="cd00761">
    <property type="entry name" value="Glyco_tranf_GTA_type"/>
    <property type="match status" value="1"/>
</dbReference>
<dbReference type="Gene3D" id="3.90.550.10">
    <property type="entry name" value="Spore Coat Polysaccharide Biosynthesis Protein SpsA, Chain A"/>
    <property type="match status" value="1"/>
</dbReference>
<gene>
    <name evidence="2" type="ORF">HNP76_000147</name>
</gene>
<evidence type="ECO:0000313" key="3">
    <source>
        <dbReference type="Proteomes" id="UP000518887"/>
    </source>
</evidence>
<dbReference type="Pfam" id="PF00535">
    <property type="entry name" value="Glycos_transf_2"/>
    <property type="match status" value="1"/>
</dbReference>
<dbReference type="GO" id="GO:0016758">
    <property type="term" value="F:hexosyltransferase activity"/>
    <property type="evidence" value="ECO:0007669"/>
    <property type="project" value="UniProtKB-ARBA"/>
</dbReference>
<evidence type="ECO:0000313" key="2">
    <source>
        <dbReference type="EMBL" id="MBB5224807.1"/>
    </source>
</evidence>
<sequence length="338" mass="38283">MKKSPAPFISVCLPVYETEPLLAQCLSSVFLQDFDSFEVIVVSDASRFHDEAGRSAKKIVKQVHKDCEKIRRERNLSPVSVTFIEHRENMGLVEVRRSLLYYAKGKYISYVDSDDVMAEGALKAFFEAAQAHDSDIIQGRSIAGFFRPDGSFVPKKKNMYSIITIGEITGEPIIKSWLAGGKVAGVLWAKAMKRSILEKAFECIPHIECNMTEDFLIFFFTSFYAQKYVGIDKLVYYYRAASGMSSARKIDSIRKLRMVCSSASVFTVISESEELKSLSETELGYIRRFSTKHLMDNILQLRRSVIPELQEKAHAMLCAYWGAGFVEKVEKIMDSAEN</sequence>
<proteinExistence type="predicted"/>
<name>A0A7W8LKT8_9SPIR</name>